<evidence type="ECO:0000313" key="1">
    <source>
        <dbReference type="EMBL" id="SKB28655.1"/>
    </source>
</evidence>
<organism evidence="1 2">
    <name type="scientific">Rhizorhabdus histidinilytica</name>
    <dbReference type="NCBI Taxonomy" id="439228"/>
    <lineage>
        <taxon>Bacteria</taxon>
        <taxon>Pseudomonadati</taxon>
        <taxon>Pseudomonadota</taxon>
        <taxon>Alphaproteobacteria</taxon>
        <taxon>Sphingomonadales</taxon>
        <taxon>Sphingomonadaceae</taxon>
        <taxon>Rhizorhabdus</taxon>
    </lineage>
</organism>
<keyword evidence="2" id="KW-1185">Reference proteome</keyword>
<proteinExistence type="predicted"/>
<accession>A0A1T5A1D4</accession>
<evidence type="ECO:0000313" key="2">
    <source>
        <dbReference type="Proteomes" id="UP000189818"/>
    </source>
</evidence>
<dbReference type="AlphaFoldDB" id="A0A1T5A1D4"/>
<sequence>MPLNSTALAAASRSHVVATLARVKDANPDAWLSAGHSAPHGELPNNWTAVSALPAAQLIEAVAVSIPSHCIDGWSFAARGLNALLAGDAHGCRHMAYYAQLRAGLCIMANLGVGLFNGINFAVDNAGAIVRIDPTKKTSRRGMGTHEVVWSALDDWSKNPVLSQSFLDLIKVRHAPLRDILETIWPGFISTATVGGLINAWGIDLKRGQTDRNFRNTSSYAPHALNPLPMRTATNLRFVQRAWRMFEPSGSAGFDNLDRFLLRRILWAQHEATNPGTPPSAGSIPAQYGNLPATIRGLCSQDFLVGNTEATNLEIIRYADAGTTPATPLQMLSRALMLLRTAMAFTHTSLSEAGVNTATGDLQVWLENYAQLRGFCSATTPLGDGSGLWDDIRVAMDDLGRSRLPAPADLMSWKTANNNGMPLITEAERIAVWSLCA</sequence>
<name>A0A1T5A1D4_9SPHN</name>
<dbReference type="Proteomes" id="UP000189818">
    <property type="component" value="Unassembled WGS sequence"/>
</dbReference>
<dbReference type="STRING" id="439228.SAMN06295920_101459"/>
<protein>
    <submittedName>
        <fullName evidence="1">Uncharacterized protein</fullName>
    </submittedName>
</protein>
<reference evidence="2" key="1">
    <citation type="submission" date="2017-02" db="EMBL/GenBank/DDBJ databases">
        <authorList>
            <person name="Varghese N."/>
            <person name="Submissions S."/>
        </authorList>
    </citation>
    <scope>NUCLEOTIDE SEQUENCE [LARGE SCALE GENOMIC DNA]</scope>
    <source>
        <strain evidence="2">UM2</strain>
    </source>
</reference>
<dbReference type="EMBL" id="FUYM01000001">
    <property type="protein sequence ID" value="SKB28655.1"/>
    <property type="molecule type" value="Genomic_DNA"/>
</dbReference>
<gene>
    <name evidence="1" type="ORF">SAMN06295920_101459</name>
</gene>